<dbReference type="SUPFAM" id="SSF51445">
    <property type="entry name" value="(Trans)glycosidases"/>
    <property type="match status" value="1"/>
</dbReference>
<dbReference type="AlphaFoldDB" id="A0A2W3Z3X1"/>
<comment type="similarity">
    <text evidence="1 5">Belongs to the glycosyl hydrolase 1 family.</text>
</comment>
<accession>A0A2W3Z3X1</accession>
<dbReference type="PROSITE" id="PS00572">
    <property type="entry name" value="GLYCOSYL_HYDROL_F1_1"/>
    <property type="match status" value="1"/>
</dbReference>
<dbReference type="FunFam" id="3.20.20.80:FF:000004">
    <property type="entry name" value="Beta-glucosidase 6-phospho-beta-glucosidase"/>
    <property type="match status" value="1"/>
</dbReference>
<protein>
    <submittedName>
        <fullName evidence="6">6-phospho-beta-glucosidase</fullName>
    </submittedName>
</protein>
<evidence type="ECO:0000256" key="1">
    <source>
        <dbReference type="ARBA" id="ARBA00010838"/>
    </source>
</evidence>
<dbReference type="Gene3D" id="3.20.20.80">
    <property type="entry name" value="Glycosidases"/>
    <property type="match status" value="1"/>
</dbReference>
<dbReference type="RefSeq" id="WP_111248642.1">
    <property type="nucleotide sequence ID" value="NZ_PIEU01000111.1"/>
</dbReference>
<organism evidence="6 7">
    <name type="scientific">Enterococcus plantarum</name>
    <dbReference type="NCBI Taxonomy" id="1077675"/>
    <lineage>
        <taxon>Bacteria</taxon>
        <taxon>Bacillati</taxon>
        <taxon>Bacillota</taxon>
        <taxon>Bacilli</taxon>
        <taxon>Lactobacillales</taxon>
        <taxon>Enterococcaceae</taxon>
        <taxon>Enterococcus</taxon>
    </lineage>
</organism>
<proteinExistence type="inferred from homology"/>
<comment type="caution">
    <text evidence="6">The sequence shown here is derived from an EMBL/GenBank/DDBJ whole genome shotgun (WGS) entry which is preliminary data.</text>
</comment>
<dbReference type="Proteomes" id="UP000249828">
    <property type="component" value="Unassembled WGS sequence"/>
</dbReference>
<evidence type="ECO:0000313" key="6">
    <source>
        <dbReference type="EMBL" id="PZL71027.1"/>
    </source>
</evidence>
<evidence type="ECO:0000256" key="4">
    <source>
        <dbReference type="PROSITE-ProRule" id="PRU10055"/>
    </source>
</evidence>
<dbReference type="PANTHER" id="PTHR10353:SF139">
    <property type="entry name" value="6-PHOSPHO-BETA-GLUCOSIDASE GMUD"/>
    <property type="match status" value="1"/>
</dbReference>
<feature type="active site" description="Nucleophile" evidence="4">
    <location>
        <position position="367"/>
    </location>
</feature>
<dbReference type="Pfam" id="PF00232">
    <property type="entry name" value="Glyco_hydro_1"/>
    <property type="match status" value="1"/>
</dbReference>
<dbReference type="EMBL" id="PIEU01000111">
    <property type="protein sequence ID" value="PZL71027.1"/>
    <property type="molecule type" value="Genomic_DNA"/>
</dbReference>
<dbReference type="GO" id="GO:0008422">
    <property type="term" value="F:beta-glucosidase activity"/>
    <property type="evidence" value="ECO:0007669"/>
    <property type="project" value="TreeGrafter"/>
</dbReference>
<evidence type="ECO:0000313" key="7">
    <source>
        <dbReference type="Proteomes" id="UP000249828"/>
    </source>
</evidence>
<keyword evidence="3" id="KW-0326">Glycosidase</keyword>
<dbReference type="GO" id="GO:0016052">
    <property type="term" value="P:carbohydrate catabolic process"/>
    <property type="evidence" value="ECO:0007669"/>
    <property type="project" value="TreeGrafter"/>
</dbReference>
<dbReference type="InterPro" id="IPR017853">
    <property type="entry name" value="GH"/>
</dbReference>
<name>A0A2W3Z3X1_9ENTE</name>
<gene>
    <name evidence="6" type="ORF">CI088_14210</name>
</gene>
<dbReference type="InterPro" id="IPR018120">
    <property type="entry name" value="Glyco_hydro_1_AS"/>
</dbReference>
<reference evidence="6 7" key="1">
    <citation type="submission" date="2017-11" db="EMBL/GenBank/DDBJ databases">
        <title>Draft genome sequence of Enterococcus plantarum TRW2 strain isolated from lettuce.</title>
        <authorList>
            <person name="Kim E.B."/>
            <person name="Marco M.L."/>
            <person name="Williams T.R."/>
            <person name="You I.H."/>
        </authorList>
    </citation>
    <scope>NUCLEOTIDE SEQUENCE [LARGE SCALE GENOMIC DNA]</scope>
    <source>
        <strain evidence="6 7">TRW2</strain>
    </source>
</reference>
<keyword evidence="7" id="KW-1185">Reference proteome</keyword>
<evidence type="ECO:0000256" key="2">
    <source>
        <dbReference type="ARBA" id="ARBA00022801"/>
    </source>
</evidence>
<dbReference type="GO" id="GO:0005829">
    <property type="term" value="C:cytosol"/>
    <property type="evidence" value="ECO:0007669"/>
    <property type="project" value="TreeGrafter"/>
</dbReference>
<keyword evidence="2" id="KW-0378">Hydrolase</keyword>
<dbReference type="STRING" id="1077675.BCR22_07095"/>
<sequence length="465" mass="54172">MNYQFPEGFWWGSAASGPQTEGVFKGDGKAQNIWDFWYEEKPEKFFNEVGPDKTSQFYKNYHEDVQLMKATGHNSFRTSIQWSRLIPDPETGEVNPKAVEFYNDVINCLLDQGIEPFMNLYHFDMPMVLQEKGGWLNRKVVDYYVFYAKTCFELFGDRVKKWFTHNEPIVPVEGGYLYGWHYPEEVNLKHGVQVAYHEALASANAIEVYHSLDLTGEIGIVLNLTPSYPRDLGNEADVKAARLVDGLFNRSFLDPAVKGHFPEDIVAWLKEQDLMPETTLEDLATIAENTIDLLGVNYYQPRRVKAKESPIEISSNGILPEDFYDVYDMPGKKMNPYRGWEIYEKGIYDTLMNLKENYHNIRCYISENGMGVEGEERFVNAEGMIEDDYRIEFVKDHLKWVYQAIQEGSQVQGYHMWTCMDNWSWLNAYKNRYGFIAVDLDQEAKRTIKKSGYWFKELTKNNGFN</sequence>
<dbReference type="InterPro" id="IPR001360">
    <property type="entry name" value="Glyco_hydro_1"/>
</dbReference>
<evidence type="ECO:0000256" key="3">
    <source>
        <dbReference type="ARBA" id="ARBA00023295"/>
    </source>
</evidence>
<dbReference type="PRINTS" id="PR00131">
    <property type="entry name" value="GLHYDRLASE1"/>
</dbReference>
<evidence type="ECO:0000256" key="5">
    <source>
        <dbReference type="RuleBase" id="RU003690"/>
    </source>
</evidence>
<dbReference type="PANTHER" id="PTHR10353">
    <property type="entry name" value="GLYCOSYL HYDROLASE"/>
    <property type="match status" value="1"/>
</dbReference>